<name>A0A7T4AAR8_AERJA</name>
<dbReference type="EC" id="2.3.1.-" evidence="5"/>
<dbReference type="GeneID" id="69550132"/>
<dbReference type="InterPro" id="IPR028345">
    <property type="entry name" value="Antibiotic_NAT-like"/>
</dbReference>
<reference evidence="6 7" key="1">
    <citation type="submission" date="2020-12" db="EMBL/GenBank/DDBJ databases">
        <title>FDA dAtabase for Regulatory Grade micrObial Sequences (FDA-ARGOS): Supporting development and validation of Infectious Disease Dx tests.</title>
        <authorList>
            <person name="Sproer C."/>
            <person name="Gronow S."/>
            <person name="Severitt S."/>
            <person name="Schroder I."/>
            <person name="Tallon L."/>
            <person name="Sadzewicz L."/>
            <person name="Zhao X."/>
            <person name="Boylan J."/>
            <person name="Ott S."/>
            <person name="Bowen H."/>
            <person name="Vavikolanu K."/>
            <person name="Mehta A."/>
            <person name="Aluvathingal J."/>
            <person name="Nadendla S."/>
            <person name="Lowell S."/>
            <person name="Myers T."/>
            <person name="Yan Y."/>
            <person name="Sichtig H."/>
        </authorList>
    </citation>
    <scope>NUCLEOTIDE SEQUENCE [LARGE SCALE GENOMIC DNA]</scope>
    <source>
        <strain evidence="6 7">FDAARGOS_986</strain>
    </source>
</reference>
<accession>A0A7T4AAR8</accession>
<dbReference type="PANTHER" id="PTHR11104">
    <property type="entry name" value="AMINOGLYCOSIDE N3-ACETYLTRANSFERASE"/>
    <property type="match status" value="1"/>
</dbReference>
<evidence type="ECO:0000256" key="5">
    <source>
        <dbReference type="RuleBase" id="RU365031"/>
    </source>
</evidence>
<evidence type="ECO:0000313" key="7">
    <source>
        <dbReference type="Proteomes" id="UP000595481"/>
    </source>
</evidence>
<comment type="catalytic activity">
    <reaction evidence="5">
        <text>a 2-deoxystreptamine antibiotic + acetyl-CoA = an N(3)-acetyl-2-deoxystreptamine antibiotic + CoA + H(+)</text>
        <dbReference type="Rhea" id="RHEA:12665"/>
        <dbReference type="ChEBI" id="CHEBI:15378"/>
        <dbReference type="ChEBI" id="CHEBI:57287"/>
        <dbReference type="ChEBI" id="CHEBI:57288"/>
        <dbReference type="ChEBI" id="CHEBI:57921"/>
        <dbReference type="ChEBI" id="CHEBI:77452"/>
        <dbReference type="EC" id="2.3.1.81"/>
    </reaction>
</comment>
<sequence length="251" mass="27757">MIEALSHALSTLGISRGSALMVHSDAMAVAQFPGQSNNAGMQAFWSGIQEWLGDEGTLLVPTFTYSLTRKVCFDRVTSPSEVGLMTELFRTLPDVGRTRDPIFSMAVWGAGGDEIITAGGHDCFGQDSPFAWLAAHDGWIAGFACHPDRITFTHYVEQQLGVDYRFMKRFEGEVCDGGAVRPWYCDYFVRKLDLASEIDLSRLVEALKSQNKWHQGLFGRLPVWAVRCADFAAVAKQLIAEHPHALIREGA</sequence>
<dbReference type="Proteomes" id="UP000595481">
    <property type="component" value="Chromosome"/>
</dbReference>
<evidence type="ECO:0000256" key="3">
    <source>
        <dbReference type="ARBA" id="ARBA00022679"/>
    </source>
</evidence>
<dbReference type="PANTHER" id="PTHR11104:SF0">
    <property type="entry name" value="SPBETA PROPHAGE-DERIVED AMINOGLYCOSIDE N(3')-ACETYLTRANSFERASE-LIKE PROTEIN YOKD"/>
    <property type="match status" value="1"/>
</dbReference>
<keyword evidence="4 5" id="KW-0012">Acyltransferase</keyword>
<dbReference type="Pfam" id="PF02522">
    <property type="entry name" value="Antibiotic_NAT"/>
    <property type="match status" value="1"/>
</dbReference>
<keyword evidence="3 5" id="KW-0808">Transferase</keyword>
<dbReference type="EMBL" id="CP066092">
    <property type="protein sequence ID" value="QQB20445.1"/>
    <property type="molecule type" value="Genomic_DNA"/>
</dbReference>
<organism evidence="6 7">
    <name type="scientific">Aeromonas jandaei</name>
    <dbReference type="NCBI Taxonomy" id="650"/>
    <lineage>
        <taxon>Bacteria</taxon>
        <taxon>Pseudomonadati</taxon>
        <taxon>Pseudomonadota</taxon>
        <taxon>Gammaproteobacteria</taxon>
        <taxon>Aeromonadales</taxon>
        <taxon>Aeromonadaceae</taxon>
        <taxon>Aeromonas</taxon>
    </lineage>
</organism>
<evidence type="ECO:0000256" key="1">
    <source>
        <dbReference type="ARBA" id="ARBA00006383"/>
    </source>
</evidence>
<keyword evidence="7" id="KW-1185">Reference proteome</keyword>
<comment type="similarity">
    <text evidence="1 5">Belongs to the antibiotic N-acetyltransferase family.</text>
</comment>
<evidence type="ECO:0000256" key="4">
    <source>
        <dbReference type="ARBA" id="ARBA00023315"/>
    </source>
</evidence>
<gene>
    <name evidence="6" type="ORF">I6H43_02570</name>
</gene>
<evidence type="ECO:0000313" key="6">
    <source>
        <dbReference type="EMBL" id="QQB20445.1"/>
    </source>
</evidence>
<dbReference type="InterPro" id="IPR003679">
    <property type="entry name" value="Amioglycoside_AcTrfase"/>
</dbReference>
<proteinExistence type="inferred from homology"/>
<dbReference type="SUPFAM" id="SSF110710">
    <property type="entry name" value="TTHA0583/YokD-like"/>
    <property type="match status" value="1"/>
</dbReference>
<evidence type="ECO:0000256" key="2">
    <source>
        <dbReference type="ARBA" id="ARBA00012882"/>
    </source>
</evidence>
<dbReference type="RefSeq" id="WP_042033457.1">
    <property type="nucleotide sequence ID" value="NZ_CAWMFX010000057.1"/>
</dbReference>
<keyword evidence="5" id="KW-0046">Antibiotic resistance</keyword>
<protein>
    <recommendedName>
        <fullName evidence="2 5">Aminoglycoside N(3)-acetyltransferase</fullName>
        <ecNumber evidence="5">2.3.1.-</ecNumber>
    </recommendedName>
</protein>